<evidence type="ECO:0000313" key="1">
    <source>
        <dbReference type="EMBL" id="MXQ08021.1"/>
    </source>
</evidence>
<comment type="caution">
    <text evidence="1">The sequence shown here is derived from an EMBL/GenBank/DDBJ whole genome shotgun (WGS) entry which is preliminary data.</text>
</comment>
<organism evidence="1 2">
    <name type="scientific">Kangsaoukella pontilimi</name>
    <dbReference type="NCBI Taxonomy" id="2691042"/>
    <lineage>
        <taxon>Bacteria</taxon>
        <taxon>Pseudomonadati</taxon>
        <taxon>Pseudomonadota</taxon>
        <taxon>Alphaproteobacteria</taxon>
        <taxon>Rhodobacterales</taxon>
        <taxon>Paracoccaceae</taxon>
        <taxon>Kangsaoukella</taxon>
    </lineage>
</organism>
<keyword evidence="2" id="KW-1185">Reference proteome</keyword>
<proteinExistence type="predicted"/>
<accession>A0A7C9J396</accession>
<name>A0A7C9J396_9RHOB</name>
<evidence type="ECO:0000313" key="2">
    <source>
        <dbReference type="Proteomes" id="UP000480350"/>
    </source>
</evidence>
<dbReference type="RefSeq" id="WP_160763858.1">
    <property type="nucleotide sequence ID" value="NZ_WUPT01000001.1"/>
</dbReference>
<dbReference type="AlphaFoldDB" id="A0A7C9J396"/>
<reference evidence="1 2" key="1">
    <citation type="submission" date="2019-12" db="EMBL/GenBank/DDBJ databases">
        <authorList>
            <person name="Lee S.D."/>
        </authorList>
    </citation>
    <scope>NUCLEOTIDE SEQUENCE [LARGE SCALE GENOMIC DNA]</scope>
    <source>
        <strain evidence="1 2">GH1-50</strain>
    </source>
</reference>
<sequence>MTQRAQNSRRPGRPGRVTEATAKQIVAAVGLPLCDGVEVPALTAALNHVTTETAIRAHELPPRARIETLSKFKKSFEAVEKQLKRTLPKHELYPPPPTDEWVDQIREWVASAEEELAAEAASHRGRPTALPSHFFDLSLGLYHAAFGKKPAYTLNDSNQKIGPTGRFVSAFVRAAINSSEELMVYNEYFQSQGSRDDWSILGDDALSSTLKRAITKPSRDRSAEAKVAADHKYEWQVYSNFFRTAFLRRR</sequence>
<dbReference type="EMBL" id="WUPT01000001">
    <property type="protein sequence ID" value="MXQ08021.1"/>
    <property type="molecule type" value="Genomic_DNA"/>
</dbReference>
<gene>
    <name evidence="1" type="ORF">GQ651_09205</name>
</gene>
<protein>
    <submittedName>
        <fullName evidence="1">Uncharacterized protein</fullName>
    </submittedName>
</protein>
<reference evidence="1 2" key="2">
    <citation type="submission" date="2020-03" db="EMBL/GenBank/DDBJ databases">
        <title>Kangsaoukella pontilimi gen. nov., sp. nov., a new member of the family Rhodobacteraceae isolated from a tidal mudflat.</title>
        <authorList>
            <person name="Kim I.S."/>
        </authorList>
    </citation>
    <scope>NUCLEOTIDE SEQUENCE [LARGE SCALE GENOMIC DNA]</scope>
    <source>
        <strain evidence="1 2">GH1-50</strain>
    </source>
</reference>
<dbReference type="Proteomes" id="UP000480350">
    <property type="component" value="Unassembled WGS sequence"/>
</dbReference>